<gene>
    <name evidence="1" type="ORF">OP8BY_0215</name>
</gene>
<sequence>MQTFYIGTPDSFSSGPVGPRTLRLKSLRLKFSFNGWSATLFRLVAKGRVGY</sequence>
<evidence type="ECO:0000313" key="1">
    <source>
        <dbReference type="EMBL" id="RFT15567.1"/>
    </source>
</evidence>
<name>A0A3E2BLP8_9BACT</name>
<protein>
    <submittedName>
        <fullName evidence="1">Uncharacterized protein</fullName>
    </submittedName>
</protein>
<proteinExistence type="predicted"/>
<evidence type="ECO:0000313" key="2">
    <source>
        <dbReference type="Proteomes" id="UP000257323"/>
    </source>
</evidence>
<dbReference type="Proteomes" id="UP000257323">
    <property type="component" value="Unassembled WGS sequence"/>
</dbReference>
<reference evidence="1 2" key="1">
    <citation type="submission" date="2018-08" db="EMBL/GenBank/DDBJ databases">
        <title>Genome analysis of the thermophilic bacterium of the candidate phylum Aminicenantes from deep subsurface aquifer revealed its physiology and ecological role.</title>
        <authorList>
            <person name="Kadnikov V.V."/>
            <person name="Mardanov A.V."/>
            <person name="Beletsky A.V."/>
            <person name="Karnachuk O.V."/>
            <person name="Ravin N.V."/>
        </authorList>
    </citation>
    <scope>NUCLEOTIDE SEQUENCE [LARGE SCALE GENOMIC DNA]</scope>
    <source>
        <strain evidence="1">BY38</strain>
    </source>
</reference>
<comment type="caution">
    <text evidence="1">The sequence shown here is derived from an EMBL/GenBank/DDBJ whole genome shotgun (WGS) entry which is preliminary data.</text>
</comment>
<accession>A0A3E2BLP8</accession>
<organism evidence="1 2">
    <name type="scientific">Candidatus Saccharicenans subterraneus</name>
    <dbReference type="NCBI Taxonomy" id="2508984"/>
    <lineage>
        <taxon>Bacteria</taxon>
        <taxon>Candidatus Aminicenantota</taxon>
        <taxon>Candidatus Aminicenantia</taxon>
        <taxon>Candidatus Aminicenantales</taxon>
        <taxon>Candidatus Saccharicenantaceae</taxon>
        <taxon>Candidatus Saccharicenans</taxon>
    </lineage>
</organism>
<dbReference type="EMBL" id="QUAH01000008">
    <property type="protein sequence ID" value="RFT15567.1"/>
    <property type="molecule type" value="Genomic_DNA"/>
</dbReference>
<dbReference type="AlphaFoldDB" id="A0A3E2BLP8"/>